<dbReference type="Pfam" id="PF02347">
    <property type="entry name" value="GDC-P"/>
    <property type="match status" value="1"/>
</dbReference>
<keyword evidence="5" id="KW-1185">Reference proteome</keyword>
<evidence type="ECO:0000256" key="2">
    <source>
        <dbReference type="HAMAP-Rule" id="MF_00712"/>
    </source>
</evidence>
<sequence>MGTYVPNTEKEQKEMLELLGVTGMEELFGAIPGEVLLDRPLKLKDGISEMQVKNMMAGMAGKNKVFSSLFRGCGAYRHYIPAIVKQVTAKEEFMTAYTPYQAEISQGTLQAIFEFQTMISELTGLRAANASVYDGCTAAAEAVIMCREKKRNKMLLSGAMNPQIIETVKTYMAGTGTEIRVVPVADGVTDKTELKRLLDEKTACFLVQQPNYYGLLEDYEDLGKLTKEAGAKYVMSCNPVLLGILKTPGEYGADIAVGEGQPLGLPLAYGGPYLGFMTADASLMRKLPGRIVGETLDGRGEKAYVLTLQAREQHIRREKASSSICSNEALCALTASVYLSAMGKEGLRQAATLSMSKAHYLAERLCGIEGFSMAYEGDYVNEFTVVYNGNSGKLMQGLESYGILGGLPLKGKDYGKIIWCATEMNSREEIDELIDRIKEVLSREVDI</sequence>
<name>A0A1M7Y088_9FIRM</name>
<dbReference type="InterPro" id="IPR023010">
    <property type="entry name" value="GcvPA"/>
</dbReference>
<proteinExistence type="inferred from homology"/>
<feature type="domain" description="Glycine cleavage system P-protein N-terminal" evidence="3">
    <location>
        <begin position="4"/>
        <end position="435"/>
    </location>
</feature>
<dbReference type="EMBL" id="FRFD01000003">
    <property type="protein sequence ID" value="SHO44915.1"/>
    <property type="molecule type" value="Genomic_DNA"/>
</dbReference>
<dbReference type="STRING" id="1121345.SAMN02745217_00768"/>
<dbReference type="InterPro" id="IPR015422">
    <property type="entry name" value="PyrdxlP-dep_Trfase_small"/>
</dbReference>
<dbReference type="GO" id="GO:0019464">
    <property type="term" value="P:glycine decarboxylation via glycine cleavage system"/>
    <property type="evidence" value="ECO:0007669"/>
    <property type="project" value="UniProtKB-UniRule"/>
</dbReference>
<dbReference type="InterPro" id="IPR049315">
    <property type="entry name" value="GDC-P_N"/>
</dbReference>
<dbReference type="PANTHER" id="PTHR42806">
    <property type="entry name" value="GLYCINE CLEAVAGE SYSTEM P-PROTEIN"/>
    <property type="match status" value="1"/>
</dbReference>
<protein>
    <recommendedName>
        <fullName evidence="2">Probable glycine dehydrogenase (decarboxylating) subunit 1</fullName>
        <ecNumber evidence="2">1.4.4.2</ecNumber>
    </recommendedName>
    <alternativeName>
        <fullName evidence="2">Glycine cleavage system P-protein subunit 1</fullName>
    </alternativeName>
    <alternativeName>
        <fullName evidence="2">Glycine decarboxylase subunit 1</fullName>
    </alternativeName>
    <alternativeName>
        <fullName evidence="2">Glycine dehydrogenase (aminomethyl-transferring) subunit 1</fullName>
    </alternativeName>
</protein>
<evidence type="ECO:0000259" key="3">
    <source>
        <dbReference type="Pfam" id="PF02347"/>
    </source>
</evidence>
<dbReference type="InterPro" id="IPR015421">
    <property type="entry name" value="PyrdxlP-dep_Trfase_major"/>
</dbReference>
<dbReference type="PIRSF" id="PIRSF006815">
    <property type="entry name" value="GcvPA"/>
    <property type="match status" value="1"/>
</dbReference>
<organism evidence="4 5">
    <name type="scientific">Anaerocolumna xylanovorans DSM 12503</name>
    <dbReference type="NCBI Taxonomy" id="1121345"/>
    <lineage>
        <taxon>Bacteria</taxon>
        <taxon>Bacillati</taxon>
        <taxon>Bacillota</taxon>
        <taxon>Clostridia</taxon>
        <taxon>Lachnospirales</taxon>
        <taxon>Lachnospiraceae</taxon>
        <taxon>Anaerocolumna</taxon>
    </lineage>
</organism>
<dbReference type="SUPFAM" id="SSF53383">
    <property type="entry name" value="PLP-dependent transferases"/>
    <property type="match status" value="1"/>
</dbReference>
<dbReference type="Proteomes" id="UP000184612">
    <property type="component" value="Unassembled WGS sequence"/>
</dbReference>
<dbReference type="GO" id="GO:0009116">
    <property type="term" value="P:nucleoside metabolic process"/>
    <property type="evidence" value="ECO:0007669"/>
    <property type="project" value="InterPro"/>
</dbReference>
<dbReference type="AlphaFoldDB" id="A0A1M7Y088"/>
<dbReference type="Gene3D" id="3.90.1150.10">
    <property type="entry name" value="Aspartate Aminotransferase, domain 1"/>
    <property type="match status" value="1"/>
</dbReference>
<keyword evidence="1 2" id="KW-0560">Oxidoreductase</keyword>
<evidence type="ECO:0000256" key="1">
    <source>
        <dbReference type="ARBA" id="ARBA00023002"/>
    </source>
</evidence>
<gene>
    <name evidence="2" type="primary">gcvPA</name>
    <name evidence="4" type="ORF">SAMN02745217_00768</name>
</gene>
<comment type="subunit">
    <text evidence="2">The glycine cleavage system is composed of four proteins: P, T, L and H. In this organism, the P 'protein' is a heterodimer of two subunits.</text>
</comment>
<accession>A0A1M7Y088</accession>
<dbReference type="NCBIfam" id="NF001696">
    <property type="entry name" value="PRK00451.1"/>
    <property type="match status" value="1"/>
</dbReference>
<dbReference type="OrthoDB" id="9771867at2"/>
<dbReference type="HAMAP" id="MF_00712">
    <property type="entry name" value="GcvPA"/>
    <property type="match status" value="1"/>
</dbReference>
<dbReference type="GO" id="GO:0004375">
    <property type="term" value="F:glycine dehydrogenase (decarboxylating) activity"/>
    <property type="evidence" value="ECO:0007669"/>
    <property type="project" value="UniProtKB-EC"/>
</dbReference>
<comment type="function">
    <text evidence="2">The glycine cleavage system catalyzes the degradation of glycine. The P protein binds the alpha-amino group of glycine through its pyridoxal phosphate cofactor; CO(2) is released and the remaining methylamine moiety is then transferred to the lipoamide cofactor of the H protein.</text>
</comment>
<dbReference type="Gene3D" id="3.40.640.10">
    <property type="entry name" value="Type I PLP-dependent aspartate aminotransferase-like (Major domain)"/>
    <property type="match status" value="1"/>
</dbReference>
<reference evidence="4 5" key="1">
    <citation type="submission" date="2016-12" db="EMBL/GenBank/DDBJ databases">
        <authorList>
            <person name="Song W.-J."/>
            <person name="Kurnit D.M."/>
        </authorList>
    </citation>
    <scope>NUCLEOTIDE SEQUENCE [LARGE SCALE GENOMIC DNA]</scope>
    <source>
        <strain evidence="4 5">DSM 12503</strain>
    </source>
</reference>
<comment type="similarity">
    <text evidence="2">Belongs to the GcvP family. N-terminal subunit subfamily.</text>
</comment>
<dbReference type="InterPro" id="IPR015424">
    <property type="entry name" value="PyrdxlP-dep_Trfase"/>
</dbReference>
<comment type="catalytic activity">
    <reaction evidence="2">
        <text>N(6)-[(R)-lipoyl]-L-lysyl-[glycine-cleavage complex H protein] + glycine + H(+) = N(6)-[(R)-S(8)-aminomethyldihydrolipoyl]-L-lysyl-[glycine-cleavage complex H protein] + CO2</text>
        <dbReference type="Rhea" id="RHEA:24304"/>
        <dbReference type="Rhea" id="RHEA-COMP:10494"/>
        <dbReference type="Rhea" id="RHEA-COMP:10495"/>
        <dbReference type="ChEBI" id="CHEBI:15378"/>
        <dbReference type="ChEBI" id="CHEBI:16526"/>
        <dbReference type="ChEBI" id="CHEBI:57305"/>
        <dbReference type="ChEBI" id="CHEBI:83099"/>
        <dbReference type="ChEBI" id="CHEBI:83143"/>
        <dbReference type="EC" id="1.4.4.2"/>
    </reaction>
</comment>
<evidence type="ECO:0000313" key="5">
    <source>
        <dbReference type="Proteomes" id="UP000184612"/>
    </source>
</evidence>
<dbReference type="EC" id="1.4.4.2" evidence="2"/>
<dbReference type="PANTHER" id="PTHR42806:SF1">
    <property type="entry name" value="GLYCINE DEHYDROGENASE (DECARBOXYLATING)"/>
    <property type="match status" value="1"/>
</dbReference>
<evidence type="ECO:0000313" key="4">
    <source>
        <dbReference type="EMBL" id="SHO44915.1"/>
    </source>
</evidence>
<dbReference type="RefSeq" id="WP_073587438.1">
    <property type="nucleotide sequence ID" value="NZ_FRFD01000003.1"/>
</dbReference>